<protein>
    <recommendedName>
        <fullName evidence="10">Developmental pluripotency associated 4</fullName>
    </recommendedName>
</protein>
<dbReference type="Ensembl" id="ENSOCUT00000004336.3">
    <property type="protein sequence ID" value="ENSOCUP00000003747.3"/>
    <property type="gene ID" value="ENSOCUG00000004339.3"/>
</dbReference>
<feature type="region of interest" description="Disordered" evidence="5">
    <location>
        <begin position="1"/>
        <end position="60"/>
    </location>
</feature>
<feature type="compositionally biased region" description="Basic and acidic residues" evidence="5">
    <location>
        <begin position="104"/>
        <end position="114"/>
    </location>
</feature>
<reference evidence="8" key="3">
    <citation type="submission" date="2025-09" db="UniProtKB">
        <authorList>
            <consortium name="Ensembl"/>
        </authorList>
    </citation>
    <scope>IDENTIFICATION</scope>
    <source>
        <strain evidence="8">Thorbecke</strain>
    </source>
</reference>
<evidence type="ECO:0000256" key="2">
    <source>
        <dbReference type="ARBA" id="ARBA00023015"/>
    </source>
</evidence>
<dbReference type="GeneTree" id="ENSGT00390000004871"/>
<dbReference type="InParanoid" id="G1SLK7"/>
<evidence type="ECO:0000313" key="9">
    <source>
        <dbReference type="Proteomes" id="UP000001811"/>
    </source>
</evidence>
<dbReference type="InterPro" id="IPR025891">
    <property type="entry name" value="Dppa2/4_C_dom"/>
</dbReference>
<dbReference type="InterPro" id="IPR025892">
    <property type="entry name" value="Dppa2/4_central_dom"/>
</dbReference>
<keyword evidence="4" id="KW-0539">Nucleus</keyword>
<dbReference type="STRING" id="9986.ENSOCUP00000003747"/>
<comment type="subcellular location">
    <subcellularLocation>
        <location evidence="1">Nucleus</location>
    </subcellularLocation>
</comment>
<dbReference type="eggNOG" id="ENOG502R0CF">
    <property type="taxonomic scope" value="Eukaryota"/>
</dbReference>
<organism evidence="8 9">
    <name type="scientific">Oryctolagus cuniculus</name>
    <name type="common">Rabbit</name>
    <dbReference type="NCBI Taxonomy" id="9986"/>
    <lineage>
        <taxon>Eukaryota</taxon>
        <taxon>Metazoa</taxon>
        <taxon>Chordata</taxon>
        <taxon>Craniata</taxon>
        <taxon>Vertebrata</taxon>
        <taxon>Euteleostomi</taxon>
        <taxon>Mammalia</taxon>
        <taxon>Eutheria</taxon>
        <taxon>Euarchontoglires</taxon>
        <taxon>Glires</taxon>
        <taxon>Lagomorpha</taxon>
        <taxon>Leporidae</taxon>
        <taxon>Oryctolagus</taxon>
    </lineage>
</organism>
<dbReference type="FunCoup" id="G1SLK7">
    <property type="interactions" value="193"/>
</dbReference>
<reference evidence="8 9" key="1">
    <citation type="journal article" date="2011" name="Nature">
        <title>A high-resolution map of human evolutionary constraint using 29 mammals.</title>
        <authorList>
            <person name="Lindblad-Toh K."/>
            <person name="Garber M."/>
            <person name="Zuk O."/>
            <person name="Lin M.F."/>
            <person name="Parker B.J."/>
            <person name="Washietl S."/>
            <person name="Kheradpour P."/>
            <person name="Ernst J."/>
            <person name="Jordan G."/>
            <person name="Mauceli E."/>
            <person name="Ward L.D."/>
            <person name="Lowe C.B."/>
            <person name="Holloway A.K."/>
            <person name="Clamp M."/>
            <person name="Gnerre S."/>
            <person name="Alfoldi J."/>
            <person name="Beal K."/>
            <person name="Chang J."/>
            <person name="Clawson H."/>
            <person name="Cuff J."/>
            <person name="Di Palma F."/>
            <person name="Fitzgerald S."/>
            <person name="Flicek P."/>
            <person name="Guttman M."/>
            <person name="Hubisz M.J."/>
            <person name="Jaffe D.B."/>
            <person name="Jungreis I."/>
            <person name="Kent W.J."/>
            <person name="Kostka D."/>
            <person name="Lara M."/>
            <person name="Martins A.L."/>
            <person name="Massingham T."/>
            <person name="Moltke I."/>
            <person name="Raney B.J."/>
            <person name="Rasmussen M.D."/>
            <person name="Robinson J."/>
            <person name="Stark A."/>
            <person name="Vilella A.J."/>
            <person name="Wen J."/>
            <person name="Xie X."/>
            <person name="Zody M.C."/>
            <person name="Baldwin J."/>
            <person name="Bloom T."/>
            <person name="Chin C.W."/>
            <person name="Heiman D."/>
            <person name="Nicol R."/>
            <person name="Nusbaum C."/>
            <person name="Young S."/>
            <person name="Wilkinson J."/>
            <person name="Worley K.C."/>
            <person name="Kovar C.L."/>
            <person name="Muzny D.M."/>
            <person name="Gibbs R.A."/>
            <person name="Cree A."/>
            <person name="Dihn H.H."/>
            <person name="Fowler G."/>
            <person name="Jhangiani S."/>
            <person name="Joshi V."/>
            <person name="Lee S."/>
            <person name="Lewis L.R."/>
            <person name="Nazareth L.V."/>
            <person name="Okwuonu G."/>
            <person name="Santibanez J."/>
            <person name="Warren W.C."/>
            <person name="Mardis E.R."/>
            <person name="Weinstock G.M."/>
            <person name="Wilson R.K."/>
            <person name="Delehaunty K."/>
            <person name="Dooling D."/>
            <person name="Fronik C."/>
            <person name="Fulton L."/>
            <person name="Fulton B."/>
            <person name="Graves T."/>
            <person name="Minx P."/>
            <person name="Sodergren E."/>
            <person name="Birney E."/>
            <person name="Margulies E.H."/>
            <person name="Herrero J."/>
            <person name="Green E.D."/>
            <person name="Haussler D."/>
            <person name="Siepel A."/>
            <person name="Goldman N."/>
            <person name="Pollard K.S."/>
            <person name="Pedersen J.S."/>
            <person name="Lander E.S."/>
            <person name="Kellis M."/>
        </authorList>
    </citation>
    <scope>NUCLEOTIDE SEQUENCE [LARGE SCALE GENOMIC DNA]</scope>
    <source>
        <strain evidence="9">Thorbecke</strain>
    </source>
</reference>
<feature type="region of interest" description="Disordered" evidence="5">
    <location>
        <begin position="104"/>
        <end position="134"/>
    </location>
</feature>
<feature type="compositionally biased region" description="Polar residues" evidence="5">
    <location>
        <begin position="21"/>
        <end position="31"/>
    </location>
</feature>
<dbReference type="Pfam" id="PF14049">
    <property type="entry name" value="Dppa2_A"/>
    <property type="match status" value="2"/>
</dbReference>
<dbReference type="Bgee" id="ENSOCUG00000004339">
    <property type="expression patterns" value="Expressed in ovary and 3 other cell types or tissues"/>
</dbReference>
<feature type="domain" description="Developmental pluripotency-associated protein 2/4 C-terminal" evidence="6">
    <location>
        <begin position="180"/>
        <end position="247"/>
    </location>
</feature>
<feature type="domain" description="Developmental pluripotency-associated protein 2/4 central" evidence="7">
    <location>
        <begin position="83"/>
        <end position="122"/>
    </location>
</feature>
<evidence type="ECO:0000313" key="8">
    <source>
        <dbReference type="Ensembl" id="ENSOCUP00000003747.3"/>
    </source>
</evidence>
<feature type="domain" description="Developmental pluripotency-associated protein 2/4 central" evidence="7">
    <location>
        <begin position="140"/>
        <end position="176"/>
    </location>
</feature>
<evidence type="ECO:0000259" key="7">
    <source>
        <dbReference type="Pfam" id="PF14049"/>
    </source>
</evidence>
<dbReference type="HOGENOM" id="CLU_080062_0_0_1"/>
<feature type="compositionally biased region" description="Basic and acidic residues" evidence="5">
    <location>
        <begin position="44"/>
        <end position="60"/>
    </location>
</feature>
<dbReference type="Proteomes" id="UP000001811">
    <property type="component" value="Unplaced"/>
</dbReference>
<sequence length="255" mass="28141">MENSRGKERTATGWSREEQWALTQPSTSLPRTSEKEGSKRKRSMKDDKVACPKERGHTKGPKIDLYKRLCEYAYPHQKPCLRTIPNTAKEVKIKTSLQIKSKVGKEETSQESAKKTVCSAGTDPPEVAPPLQEGGPVLLEDVNTVEVTTSAPEAVLASWARIVAGAGKRKAVETRPEASGDRWCVVHGKSLPANTRGWVQLQLHAGQAWVPEKKKGRVSALFLLPASNSPPPYLEDNMLCPECVHRNKILSKSLQ</sequence>
<feature type="compositionally biased region" description="Basic and acidic residues" evidence="5">
    <location>
        <begin position="1"/>
        <end position="19"/>
    </location>
</feature>
<keyword evidence="3" id="KW-0804">Transcription</keyword>
<dbReference type="PANTHER" id="PTHR16073">
    <property type="entry name" value="DCR DOMAIN-CONTAINING PROTEIN"/>
    <property type="match status" value="1"/>
</dbReference>
<evidence type="ECO:0000256" key="3">
    <source>
        <dbReference type="ARBA" id="ARBA00023163"/>
    </source>
</evidence>
<keyword evidence="9" id="KW-1185">Reference proteome</keyword>
<dbReference type="GO" id="GO:0003682">
    <property type="term" value="F:chromatin binding"/>
    <property type="evidence" value="ECO:0007669"/>
    <property type="project" value="InterPro"/>
</dbReference>
<reference evidence="8" key="2">
    <citation type="submission" date="2025-08" db="UniProtKB">
        <authorList>
            <consortium name="Ensembl"/>
        </authorList>
    </citation>
    <scope>IDENTIFICATION</scope>
    <source>
        <strain evidence="8">Thorbecke</strain>
    </source>
</reference>
<dbReference type="GO" id="GO:0005634">
    <property type="term" value="C:nucleus"/>
    <property type="evidence" value="ECO:0007669"/>
    <property type="project" value="UniProtKB-SubCell"/>
</dbReference>
<keyword evidence="2" id="KW-0805">Transcription regulation</keyword>
<proteinExistence type="predicted"/>
<dbReference type="PANTHER" id="PTHR16073:SF8">
    <property type="entry name" value="DEVELOPMENTAL PLURIPOTENCY-ASSOCIATED PROTEIN 4"/>
    <property type="match status" value="1"/>
</dbReference>
<name>G1SLK7_RABIT</name>
<accession>G1SLK7</accession>
<evidence type="ECO:0000256" key="1">
    <source>
        <dbReference type="ARBA" id="ARBA00004123"/>
    </source>
</evidence>
<dbReference type="Pfam" id="PF14047">
    <property type="entry name" value="DCR"/>
    <property type="match status" value="1"/>
</dbReference>
<dbReference type="AlphaFoldDB" id="G1SLK7"/>
<evidence type="ECO:0000256" key="4">
    <source>
        <dbReference type="ARBA" id="ARBA00023242"/>
    </source>
</evidence>
<evidence type="ECO:0008006" key="10">
    <source>
        <dbReference type="Google" id="ProtNLM"/>
    </source>
</evidence>
<dbReference type="GO" id="GO:0048731">
    <property type="term" value="P:system development"/>
    <property type="evidence" value="ECO:0007669"/>
    <property type="project" value="TreeGrafter"/>
</dbReference>
<evidence type="ECO:0000256" key="5">
    <source>
        <dbReference type="SAM" id="MobiDB-lite"/>
    </source>
</evidence>
<dbReference type="InterPro" id="IPR039590">
    <property type="entry name" value="Dppa2/4"/>
</dbReference>
<evidence type="ECO:0000259" key="6">
    <source>
        <dbReference type="Pfam" id="PF14047"/>
    </source>
</evidence>